<accession>A0ABQ3Z368</accession>
<proteinExistence type="predicted"/>
<comment type="caution">
    <text evidence="1">The sequence shown here is derived from an EMBL/GenBank/DDBJ whole genome shotgun (WGS) entry which is preliminary data.</text>
</comment>
<reference evidence="1 2" key="1">
    <citation type="submission" date="2021-01" db="EMBL/GenBank/DDBJ databases">
        <title>Whole genome shotgun sequence of Actinoplanes durhamensis NBRC 14914.</title>
        <authorList>
            <person name="Komaki H."/>
            <person name="Tamura T."/>
        </authorList>
    </citation>
    <scope>NUCLEOTIDE SEQUENCE [LARGE SCALE GENOMIC DNA]</scope>
    <source>
        <strain evidence="1 2">NBRC 14914</strain>
    </source>
</reference>
<keyword evidence="2" id="KW-1185">Reference proteome</keyword>
<dbReference type="RefSeq" id="WP_203730844.1">
    <property type="nucleotide sequence ID" value="NZ_BAAATX010000016.1"/>
</dbReference>
<name>A0ABQ3Z368_9ACTN</name>
<evidence type="ECO:0000313" key="1">
    <source>
        <dbReference type="EMBL" id="GIE04261.1"/>
    </source>
</evidence>
<dbReference type="Proteomes" id="UP000637628">
    <property type="component" value="Unassembled WGS sequence"/>
</dbReference>
<organism evidence="1 2">
    <name type="scientific">Paractinoplanes durhamensis</name>
    <dbReference type="NCBI Taxonomy" id="113563"/>
    <lineage>
        <taxon>Bacteria</taxon>
        <taxon>Bacillati</taxon>
        <taxon>Actinomycetota</taxon>
        <taxon>Actinomycetes</taxon>
        <taxon>Micromonosporales</taxon>
        <taxon>Micromonosporaceae</taxon>
        <taxon>Paractinoplanes</taxon>
    </lineage>
</organism>
<protein>
    <submittedName>
        <fullName evidence="1">Uncharacterized protein</fullName>
    </submittedName>
</protein>
<dbReference type="EMBL" id="BOML01000043">
    <property type="protein sequence ID" value="GIE04261.1"/>
    <property type="molecule type" value="Genomic_DNA"/>
</dbReference>
<gene>
    <name evidence="1" type="ORF">Adu01nite_56110</name>
</gene>
<evidence type="ECO:0000313" key="2">
    <source>
        <dbReference type="Proteomes" id="UP000637628"/>
    </source>
</evidence>
<sequence length="186" mass="19076">MTAAALLAGPARAAPPPALLTAADLPGYENAEDWNDIVRPGDPDPAICTDPVAVGSVVNRPAITTHTSFIRRAGGPLLYEILIAAGPARANALVAEIAAAPRRCPQVRLGDDHTLTITKMRVPELGARASGVLIRTATPSPTVTRLIVFAEGGRTAILMMVGGTDIGVLGMHKIALTAAAKLAPGN</sequence>